<reference evidence="2" key="1">
    <citation type="submission" date="2017-01" db="EMBL/GenBank/DDBJ databases">
        <authorList>
            <person name="Assis F.L."/>
            <person name="Abrahao J.S."/>
            <person name="Silva L."/>
            <person name="Khalil J.B."/>
            <person name="Rodrigues R."/>
            <person name="Silva L.S."/>
            <person name="Arantes T."/>
            <person name="Boratto P."/>
            <person name="Andrade M."/>
            <person name="Kroon E.G."/>
            <person name="Ribeiro B."/>
            <person name="Bergier I."/>
            <person name="Seligmann H."/>
            <person name="Ghigo E."/>
            <person name="Colson P."/>
            <person name="Levasseur A."/>
            <person name="Raoult D."/>
            <person name="Scola B.L."/>
        </authorList>
    </citation>
    <scope>NUCLEOTIDE SEQUENCE</scope>
    <source>
        <strain evidence="2">Soda lake</strain>
    </source>
</reference>
<name>A0A6N1P1U6_9VIRU</name>
<dbReference type="KEGG" id="vg:80519238"/>
<keyword evidence="1" id="KW-0812">Transmembrane</keyword>
<evidence type="ECO:0000313" key="2">
    <source>
        <dbReference type="EMBL" id="QKU35792.1"/>
    </source>
</evidence>
<accession>A0A6N1P1U6</accession>
<evidence type="ECO:0000256" key="1">
    <source>
        <dbReference type="SAM" id="Phobius"/>
    </source>
</evidence>
<reference evidence="2" key="2">
    <citation type="journal article" date="2018" name="Nat. Commun.">
        <title>Tailed giant Tupanvirus possesses the most complete translational apparatus of the known virosphere.</title>
        <authorList>
            <person name="Abrahao J."/>
            <person name="Silva L."/>
            <person name="Silva L.S."/>
            <person name="Khalil J.Y.B."/>
            <person name="Rodrigues R."/>
            <person name="Arantes T."/>
            <person name="Assis F."/>
            <person name="Boratto P."/>
            <person name="Andrade M."/>
            <person name="Kroon E.G."/>
            <person name="Ribeiro B."/>
            <person name="Bergier I."/>
            <person name="Seligmann H."/>
            <person name="Ghigo E."/>
            <person name="Colson P."/>
            <person name="Levasseur A."/>
            <person name="Kroemer G."/>
            <person name="Raoult D."/>
            <person name="La Scola B."/>
        </authorList>
    </citation>
    <scope>NUCLEOTIDE SEQUENCE [LARGE SCALE GENOMIC DNA]</scope>
    <source>
        <strain evidence="2">Soda lake</strain>
    </source>
</reference>
<dbReference type="GeneID" id="80519238"/>
<proteinExistence type="predicted"/>
<dbReference type="EMBL" id="KY523104">
    <property type="protein sequence ID" value="QKU35792.1"/>
    <property type="molecule type" value="Genomic_DNA"/>
</dbReference>
<keyword evidence="1" id="KW-0472">Membrane</keyword>
<keyword evidence="1" id="KW-1133">Transmembrane helix</keyword>
<sequence length="160" mass="18101">MSSQSKTDLIKVFSLNLVKILLLLLLGIFTLVVTGLTYCYDLVIKNLNQLSTSQTNVNQLSTSQTNMNSDVDIWDKIPRINYNLVMIVYKVTPTHLSGIHYNGGLINVDTLRQLVGKEVVTSEGLTTFETPVERSYANKNGYGGNFWVNGYKHWYFIETI</sequence>
<protein>
    <submittedName>
        <fullName evidence="2">Putative orfan</fullName>
    </submittedName>
</protein>
<dbReference type="RefSeq" id="YP_010782474.1">
    <property type="nucleotide sequence ID" value="NC_075039.1"/>
</dbReference>
<organism evidence="2">
    <name type="scientific">Tupanvirus soda lake</name>
    <dbReference type="NCBI Taxonomy" id="2126985"/>
    <lineage>
        <taxon>Viruses</taxon>
        <taxon>Varidnaviria</taxon>
        <taxon>Bamfordvirae</taxon>
        <taxon>Nucleocytoviricota</taxon>
        <taxon>Megaviricetes</taxon>
        <taxon>Imitervirales</taxon>
        <taxon>Mimiviridae</taxon>
        <taxon>Megamimivirinae</taxon>
        <taxon>Tupanvirus</taxon>
        <taxon>Tupanvirus salinum</taxon>
    </lineage>
</organism>
<feature type="transmembrane region" description="Helical" evidence="1">
    <location>
        <begin position="20"/>
        <end position="40"/>
    </location>
</feature>